<feature type="transmembrane region" description="Helical" evidence="7">
    <location>
        <begin position="712"/>
        <end position="740"/>
    </location>
</feature>
<dbReference type="PANTHER" id="PTHR30572">
    <property type="entry name" value="MEMBRANE COMPONENT OF TRANSPORTER-RELATED"/>
    <property type="match status" value="1"/>
</dbReference>
<comment type="subcellular location">
    <subcellularLocation>
        <location evidence="1">Cell membrane</location>
        <topology evidence="1">Multi-pass membrane protein</topology>
    </subcellularLocation>
</comment>
<dbReference type="InterPro" id="IPR025857">
    <property type="entry name" value="MacB_PCD"/>
</dbReference>
<dbReference type="InterPro" id="IPR050250">
    <property type="entry name" value="Macrolide_Exporter_MacB"/>
</dbReference>
<evidence type="ECO:0000313" key="11">
    <source>
        <dbReference type="Proteomes" id="UP000239485"/>
    </source>
</evidence>
<dbReference type="InterPro" id="IPR003838">
    <property type="entry name" value="ABC3_permease_C"/>
</dbReference>
<keyword evidence="2" id="KW-1003">Cell membrane</keyword>
<sequence>MRRVVWRNLLAHKVRLALSGLAVVLGVAFVAGTLVFTDTLERTFTALFESTTADVDVSAERAFEPTGAPGGAPPQPLDAALAGQIAAVDGVASATGYVQSPGVYVIGPDGKVVATGGAPGIGTGWDPAEGLGMTLTAGRAPAARDEVVLDEATAERTGYGIGDTVELLTPGPRLSATVVGTLRFGESGGLAGASLVAFDTATAQELLAAPGTFHGVSVQAADGVGREELAERVDAALGEGLAVATREEASEKRTEQLAESLGFIDVFLLVFAGIALFVGSFIILNTFSMLVAQRTRELALLRALGASRRQVTGSVLAEALVLAVLGSTAGLLLGLAVAAGLRWAFGRVGLTLDGSLVVAPRTVVAAYAVGVLVTVLAAYLPARRAAKVPPVAALRDDHAMPDGSLRRRTRAGAVLGVAGGTALVAGTALDDAPATLVLLGSLALVVAAIALSPVLARPFLRVAGAALPRIWGPAGRLARENALRNPRRTAATASALMVGVALVTGFSIIGQSANASIGSAVAERMRSDFIVSSAVTQPFSPQVAEEVRGLDGVASVGVARLGFVELDGEPTMLFGVDETTGDDVFALDVIAGQGGAPADGQLLVDADLARDRGWEVGETVAVRGVNGEQRELELRGIYETAPSVGPALLPLATLGELGGEPLDRWVFVQLAEGAGAGAVREAVEAVVADHPIVSVKDMGEFVQEQQGQVAQLLMIINAMLVLSVLIAVLGIVNTLALSVLERTREVGLLRAVGMARRQLRRTIRLEAVLIALFGAVLGLGLGLVFGVGLVSVLDGQGIDELAVPGGRLAVLLAVSALVGVLAAAWPAHRASRMPVLRALATAQ</sequence>
<dbReference type="EMBL" id="PTJD01000010">
    <property type="protein sequence ID" value="PPK93407.1"/>
    <property type="molecule type" value="Genomic_DNA"/>
</dbReference>
<evidence type="ECO:0000259" key="8">
    <source>
        <dbReference type="Pfam" id="PF02687"/>
    </source>
</evidence>
<feature type="domain" description="MacB-like periplasmic core" evidence="9">
    <location>
        <begin position="17"/>
        <end position="235"/>
    </location>
</feature>
<dbReference type="GO" id="GO:0022857">
    <property type="term" value="F:transmembrane transporter activity"/>
    <property type="evidence" value="ECO:0007669"/>
    <property type="project" value="TreeGrafter"/>
</dbReference>
<keyword evidence="4 7" id="KW-1133">Transmembrane helix</keyword>
<dbReference type="GO" id="GO:0005886">
    <property type="term" value="C:plasma membrane"/>
    <property type="evidence" value="ECO:0007669"/>
    <property type="project" value="UniProtKB-SubCell"/>
</dbReference>
<feature type="domain" description="ABC3 transporter permease C-terminal" evidence="8">
    <location>
        <begin position="270"/>
        <end position="390"/>
    </location>
</feature>
<evidence type="ECO:0000256" key="1">
    <source>
        <dbReference type="ARBA" id="ARBA00004651"/>
    </source>
</evidence>
<dbReference type="Pfam" id="PF12704">
    <property type="entry name" value="MacB_PCD"/>
    <property type="match status" value="2"/>
</dbReference>
<dbReference type="PANTHER" id="PTHR30572:SF4">
    <property type="entry name" value="ABC TRANSPORTER PERMEASE YTRF"/>
    <property type="match status" value="1"/>
</dbReference>
<dbReference type="Pfam" id="PF02687">
    <property type="entry name" value="FtsX"/>
    <property type="match status" value="2"/>
</dbReference>
<gene>
    <name evidence="10" type="ORF">CLV92_11035</name>
</gene>
<feature type="domain" description="MacB-like periplasmic core" evidence="9">
    <location>
        <begin position="489"/>
        <end position="685"/>
    </location>
</feature>
<keyword evidence="3 7" id="KW-0812">Transmembrane</keyword>
<dbReference type="AlphaFoldDB" id="A0A2S6IGT3"/>
<evidence type="ECO:0000256" key="2">
    <source>
        <dbReference type="ARBA" id="ARBA00022475"/>
    </source>
</evidence>
<feature type="transmembrane region" description="Helical" evidence="7">
    <location>
        <begin position="767"/>
        <end position="788"/>
    </location>
</feature>
<reference evidence="10 11" key="1">
    <citation type="submission" date="2018-02" db="EMBL/GenBank/DDBJ databases">
        <title>Genomic Encyclopedia of Archaeal and Bacterial Type Strains, Phase II (KMG-II): from individual species to whole genera.</title>
        <authorList>
            <person name="Goeker M."/>
        </authorList>
    </citation>
    <scope>NUCLEOTIDE SEQUENCE [LARGE SCALE GENOMIC DNA]</scope>
    <source>
        <strain evidence="10 11">DSM 22857</strain>
    </source>
</reference>
<keyword evidence="5 7" id="KW-0472">Membrane</keyword>
<evidence type="ECO:0000256" key="5">
    <source>
        <dbReference type="ARBA" id="ARBA00023136"/>
    </source>
</evidence>
<dbReference type="Proteomes" id="UP000239485">
    <property type="component" value="Unassembled WGS sequence"/>
</dbReference>
<name>A0A2S6IGT3_9ACTN</name>
<feature type="transmembrane region" description="Helical" evidence="7">
    <location>
        <begin position="358"/>
        <end position="380"/>
    </location>
</feature>
<evidence type="ECO:0000256" key="6">
    <source>
        <dbReference type="ARBA" id="ARBA00038076"/>
    </source>
</evidence>
<feature type="transmembrane region" description="Helical" evidence="7">
    <location>
        <begin position="435"/>
        <end position="456"/>
    </location>
</feature>
<feature type="transmembrane region" description="Helical" evidence="7">
    <location>
        <begin position="266"/>
        <end position="292"/>
    </location>
</feature>
<keyword evidence="11" id="KW-1185">Reference proteome</keyword>
<evidence type="ECO:0000313" key="10">
    <source>
        <dbReference type="EMBL" id="PPK93407.1"/>
    </source>
</evidence>
<feature type="transmembrane region" description="Helical" evidence="7">
    <location>
        <begin position="489"/>
        <end position="509"/>
    </location>
</feature>
<evidence type="ECO:0000259" key="9">
    <source>
        <dbReference type="Pfam" id="PF12704"/>
    </source>
</evidence>
<organism evidence="10 11">
    <name type="scientific">Kineococcus xinjiangensis</name>
    <dbReference type="NCBI Taxonomy" id="512762"/>
    <lineage>
        <taxon>Bacteria</taxon>
        <taxon>Bacillati</taxon>
        <taxon>Actinomycetota</taxon>
        <taxon>Actinomycetes</taxon>
        <taxon>Kineosporiales</taxon>
        <taxon>Kineosporiaceae</taxon>
        <taxon>Kineococcus</taxon>
    </lineage>
</organism>
<feature type="transmembrane region" description="Helical" evidence="7">
    <location>
        <begin position="411"/>
        <end position="429"/>
    </location>
</feature>
<feature type="transmembrane region" description="Helical" evidence="7">
    <location>
        <begin position="808"/>
        <end position="827"/>
    </location>
</feature>
<feature type="transmembrane region" description="Helical" evidence="7">
    <location>
        <begin position="313"/>
        <end position="338"/>
    </location>
</feature>
<protein>
    <submittedName>
        <fullName evidence="10">Putative ABC transport system permease protein</fullName>
    </submittedName>
</protein>
<accession>A0A2S6IGT3</accession>
<feature type="domain" description="ABC3 transporter permease C-terminal" evidence="8">
    <location>
        <begin position="718"/>
        <end position="834"/>
    </location>
</feature>
<comment type="similarity">
    <text evidence="6">Belongs to the ABC-4 integral membrane protein family.</text>
</comment>
<evidence type="ECO:0000256" key="7">
    <source>
        <dbReference type="SAM" id="Phobius"/>
    </source>
</evidence>
<evidence type="ECO:0000256" key="3">
    <source>
        <dbReference type="ARBA" id="ARBA00022692"/>
    </source>
</evidence>
<comment type="caution">
    <text evidence="10">The sequence shown here is derived from an EMBL/GenBank/DDBJ whole genome shotgun (WGS) entry which is preliminary data.</text>
</comment>
<proteinExistence type="inferred from homology"/>
<evidence type="ECO:0000256" key="4">
    <source>
        <dbReference type="ARBA" id="ARBA00022989"/>
    </source>
</evidence>